<keyword evidence="6 7" id="KW-0413">Isomerase</keyword>
<comment type="pathway">
    <text evidence="2 7">Carbohydrate metabolism; pentose and glucuronate interconversion.</text>
</comment>
<evidence type="ECO:0000256" key="5">
    <source>
        <dbReference type="ARBA" id="ARBA00020555"/>
    </source>
</evidence>
<sequence length="472" mass="54355">MSHFIKNKDVFGDSFLLGSAKAENLYFGYAEGMPIIDYHNHLEPDVISHNRNFLSPKAIWLDGDHYKWRAMRNFGIDEHFISGKAADEEKFLKWAETVPYTLRNPLFHWTHLELKNTFGIKEYLSGKNAVDVYASMQDSLQKPDFTPQNLLRNYKVEALCTTDDPSDELDHHKKLRAGYFSTNVLPSFRPDIYINIIDPESYILNLKKLEKASGINISSVFDLLNALQSRINYFDEVGAKVSDHGFEYFPDTTKWSSDLEKEFSEFLKGNKPVFSNPDALCGFLLKELCKMYSDKGWVQQFHVGATRNNNSLMLKSIGANTGFDAIGEQYFAQRMSILFDELNSEDKLAKTIIYNLNPSYNEVLASLAGNFNQSGIRSKIQFGAAWWFLDQLDGMQKQMNTLSNIGLISTFVGMLTDSRSFLSFSRHEYFRRLLCNMFGREMEEGLLPDDEKWIGAIIQDICYYNAKNYFNF</sequence>
<dbReference type="EC" id="5.3.1.12" evidence="4 7"/>
<protein>
    <recommendedName>
        <fullName evidence="5 7">Uronate isomerase</fullName>
        <ecNumber evidence="4 7">5.3.1.12</ecNumber>
    </recommendedName>
    <alternativeName>
        <fullName evidence="7">Glucuronate isomerase</fullName>
    </alternativeName>
    <alternativeName>
        <fullName evidence="7">Uronic isomerase</fullName>
    </alternativeName>
</protein>
<dbReference type="NCBIfam" id="NF002794">
    <property type="entry name" value="PRK02925.1"/>
    <property type="match status" value="1"/>
</dbReference>
<proteinExistence type="inferred from homology"/>
<dbReference type="Proteomes" id="UP001380186">
    <property type="component" value="Chromosome"/>
</dbReference>
<accession>A0ABM8K1L3</accession>
<dbReference type="Pfam" id="PF02614">
    <property type="entry name" value="UxaC"/>
    <property type="match status" value="1"/>
</dbReference>
<evidence type="ECO:0000256" key="4">
    <source>
        <dbReference type="ARBA" id="ARBA00012546"/>
    </source>
</evidence>
<dbReference type="HAMAP" id="MF_00675">
    <property type="entry name" value="UxaC"/>
    <property type="match status" value="1"/>
</dbReference>
<evidence type="ECO:0000313" key="9">
    <source>
        <dbReference type="Proteomes" id="UP001380186"/>
    </source>
</evidence>
<dbReference type="GO" id="GO:0016853">
    <property type="term" value="F:isomerase activity"/>
    <property type="evidence" value="ECO:0007669"/>
    <property type="project" value="UniProtKB-KW"/>
</dbReference>
<keyword evidence="9" id="KW-1185">Reference proteome</keyword>
<evidence type="ECO:0000256" key="3">
    <source>
        <dbReference type="ARBA" id="ARBA00008397"/>
    </source>
</evidence>
<dbReference type="Gene3D" id="3.20.20.140">
    <property type="entry name" value="Metal-dependent hydrolases"/>
    <property type="match status" value="1"/>
</dbReference>
<dbReference type="Gene3D" id="1.10.2020.10">
    <property type="entry name" value="uronate isomerase, domain 2, chain A"/>
    <property type="match status" value="1"/>
</dbReference>
<dbReference type="InterPro" id="IPR032466">
    <property type="entry name" value="Metal_Hydrolase"/>
</dbReference>
<organism evidence="8 9">
    <name type="scientific">Chryseobacterium gambrini</name>
    <dbReference type="NCBI Taxonomy" id="373672"/>
    <lineage>
        <taxon>Bacteria</taxon>
        <taxon>Pseudomonadati</taxon>
        <taxon>Bacteroidota</taxon>
        <taxon>Flavobacteriia</taxon>
        <taxon>Flavobacteriales</taxon>
        <taxon>Weeksellaceae</taxon>
        <taxon>Chryseobacterium group</taxon>
        <taxon>Chryseobacterium</taxon>
    </lineage>
</organism>
<dbReference type="InterPro" id="IPR003766">
    <property type="entry name" value="Uronate_isomerase"/>
</dbReference>
<evidence type="ECO:0000256" key="1">
    <source>
        <dbReference type="ARBA" id="ARBA00001165"/>
    </source>
</evidence>
<dbReference type="EMBL" id="AP029022">
    <property type="protein sequence ID" value="BEV02769.1"/>
    <property type="molecule type" value="Genomic_DNA"/>
</dbReference>
<evidence type="ECO:0000256" key="6">
    <source>
        <dbReference type="ARBA" id="ARBA00023235"/>
    </source>
</evidence>
<evidence type="ECO:0000256" key="7">
    <source>
        <dbReference type="HAMAP-Rule" id="MF_00675"/>
    </source>
</evidence>
<evidence type="ECO:0000256" key="2">
    <source>
        <dbReference type="ARBA" id="ARBA00004892"/>
    </source>
</evidence>
<dbReference type="SUPFAM" id="SSF51556">
    <property type="entry name" value="Metallo-dependent hydrolases"/>
    <property type="match status" value="1"/>
</dbReference>
<comment type="catalytic activity">
    <reaction evidence="1 7">
        <text>D-glucuronate = D-fructuronate</text>
        <dbReference type="Rhea" id="RHEA:13049"/>
        <dbReference type="ChEBI" id="CHEBI:58720"/>
        <dbReference type="ChEBI" id="CHEBI:59863"/>
        <dbReference type="EC" id="5.3.1.12"/>
    </reaction>
</comment>
<evidence type="ECO:0000313" key="8">
    <source>
        <dbReference type="EMBL" id="BEV02769.1"/>
    </source>
</evidence>
<reference evidence="8 9" key="1">
    <citation type="journal article" date="2020" name="Microbes Environ.">
        <title>Synthetic bacterial community of duckweed: a simple and stable system to study plant-microbe interactions.</title>
        <authorList>
            <person name="Ishizawa H."/>
            <person name="Tada M."/>
            <person name="Kuroda M."/>
            <person name="Inoue D."/>
            <person name="Futamata H."/>
            <person name="Ike M."/>
        </authorList>
    </citation>
    <scope>NUCLEOTIDE SEQUENCE [LARGE SCALE GENOMIC DNA]</scope>
    <source>
        <strain evidence="8 9">DW100</strain>
    </source>
</reference>
<dbReference type="RefSeq" id="WP_338613928.1">
    <property type="nucleotide sequence ID" value="NZ_AP029022.1"/>
</dbReference>
<dbReference type="PANTHER" id="PTHR30068:SF4">
    <property type="entry name" value="URONATE ISOMERASE"/>
    <property type="match status" value="1"/>
</dbReference>
<comment type="catalytic activity">
    <reaction evidence="7">
        <text>aldehydo-D-galacturonate = keto-D-tagaturonate</text>
        <dbReference type="Rhea" id="RHEA:27702"/>
        <dbReference type="ChEBI" id="CHEBI:12952"/>
        <dbReference type="ChEBI" id="CHEBI:17886"/>
    </reaction>
</comment>
<dbReference type="PANTHER" id="PTHR30068">
    <property type="entry name" value="URONATE ISOMERASE"/>
    <property type="match status" value="1"/>
</dbReference>
<comment type="similarity">
    <text evidence="3 7">Belongs to the metallo-dependent hydrolases superfamily. Uronate isomerase family.</text>
</comment>
<gene>
    <name evidence="7 8" type="primary">uxaC</name>
    <name evidence="8" type="ORF">CRDW_01430</name>
</gene>
<name>A0ABM8K1L3_9FLAO</name>